<feature type="region of interest" description="Disordered" evidence="1">
    <location>
        <begin position="236"/>
        <end position="327"/>
    </location>
</feature>
<dbReference type="AlphaFoldDB" id="A0A401TJJ5"/>
<feature type="compositionally biased region" description="Low complexity" evidence="1">
    <location>
        <begin position="172"/>
        <end position="202"/>
    </location>
</feature>
<keyword evidence="3" id="KW-1185">Reference proteome</keyword>
<organism evidence="2 3">
    <name type="scientific">Chiloscyllium punctatum</name>
    <name type="common">Brownbanded bambooshark</name>
    <name type="synonym">Hemiscyllium punctatum</name>
    <dbReference type="NCBI Taxonomy" id="137246"/>
    <lineage>
        <taxon>Eukaryota</taxon>
        <taxon>Metazoa</taxon>
        <taxon>Chordata</taxon>
        <taxon>Craniata</taxon>
        <taxon>Vertebrata</taxon>
        <taxon>Chondrichthyes</taxon>
        <taxon>Elasmobranchii</taxon>
        <taxon>Galeomorphii</taxon>
        <taxon>Galeoidea</taxon>
        <taxon>Orectolobiformes</taxon>
        <taxon>Hemiscylliidae</taxon>
        <taxon>Chiloscyllium</taxon>
    </lineage>
</organism>
<dbReference type="STRING" id="137246.A0A401TJJ5"/>
<dbReference type="GO" id="GO:0005667">
    <property type="term" value="C:transcription regulator complex"/>
    <property type="evidence" value="ECO:0007669"/>
    <property type="project" value="TreeGrafter"/>
</dbReference>
<dbReference type="PANTHER" id="PTHR12533">
    <property type="entry name" value="NFAT"/>
    <property type="match status" value="1"/>
</dbReference>
<dbReference type="InterPro" id="IPR008366">
    <property type="entry name" value="NFAT"/>
</dbReference>
<evidence type="ECO:0000256" key="1">
    <source>
        <dbReference type="SAM" id="MobiDB-lite"/>
    </source>
</evidence>
<dbReference type="OrthoDB" id="5346094at2759"/>
<dbReference type="GO" id="GO:0033173">
    <property type="term" value="P:calcineurin-NFAT signaling cascade"/>
    <property type="evidence" value="ECO:0007669"/>
    <property type="project" value="TreeGrafter"/>
</dbReference>
<dbReference type="OMA" id="XASALPP"/>
<evidence type="ECO:0000313" key="3">
    <source>
        <dbReference type="Proteomes" id="UP000287033"/>
    </source>
</evidence>
<proteinExistence type="predicted"/>
<dbReference type="GO" id="GO:0000981">
    <property type="term" value="F:DNA-binding transcription factor activity, RNA polymerase II-specific"/>
    <property type="evidence" value="ECO:0007669"/>
    <property type="project" value="TreeGrafter"/>
</dbReference>
<gene>
    <name evidence="2" type="ORF">chiPu_0026595</name>
</gene>
<accession>A0A401TJJ5</accession>
<dbReference type="PANTHER" id="PTHR12533:SF11">
    <property type="entry name" value="NUCLEAR FACTOR OF ACTIVATED T-CELLS, CYTOPLASMIC 4"/>
    <property type="match status" value="1"/>
</dbReference>
<dbReference type="Proteomes" id="UP000287033">
    <property type="component" value="Unassembled WGS sequence"/>
</dbReference>
<comment type="caution">
    <text evidence="2">The sequence shown here is derived from an EMBL/GenBank/DDBJ whole genome shotgun (WGS) entry which is preliminary data.</text>
</comment>
<protein>
    <submittedName>
        <fullName evidence="2">Uncharacterized protein</fullName>
    </submittedName>
</protein>
<feature type="compositionally biased region" description="Low complexity" evidence="1">
    <location>
        <begin position="62"/>
        <end position="72"/>
    </location>
</feature>
<feature type="region of interest" description="Disordered" evidence="1">
    <location>
        <begin position="43"/>
        <end position="153"/>
    </location>
</feature>
<reference evidence="2 3" key="1">
    <citation type="journal article" date="2018" name="Nat. Ecol. Evol.">
        <title>Shark genomes provide insights into elasmobranch evolution and the origin of vertebrates.</title>
        <authorList>
            <person name="Hara Y"/>
            <person name="Yamaguchi K"/>
            <person name="Onimaru K"/>
            <person name="Kadota M"/>
            <person name="Koyanagi M"/>
            <person name="Keeley SD"/>
            <person name="Tatsumi K"/>
            <person name="Tanaka K"/>
            <person name="Motone F"/>
            <person name="Kageyama Y"/>
            <person name="Nozu R"/>
            <person name="Adachi N"/>
            <person name="Nishimura O"/>
            <person name="Nakagawa R"/>
            <person name="Tanegashima C"/>
            <person name="Kiyatake I"/>
            <person name="Matsumoto R"/>
            <person name="Murakumo K"/>
            <person name="Nishida K"/>
            <person name="Terakita A"/>
            <person name="Kuratani S"/>
            <person name="Sato K"/>
            <person name="Hyodo S Kuraku.S."/>
        </authorList>
    </citation>
    <scope>NUCLEOTIDE SEQUENCE [LARGE SCALE GENOMIC DNA]</scope>
</reference>
<feature type="region of interest" description="Disordered" evidence="1">
    <location>
        <begin position="169"/>
        <end position="220"/>
    </location>
</feature>
<dbReference type="EMBL" id="BEZZ01083543">
    <property type="protein sequence ID" value="GCC42815.1"/>
    <property type="molecule type" value="Genomic_DNA"/>
</dbReference>
<feature type="compositionally biased region" description="Acidic residues" evidence="1">
    <location>
        <begin position="73"/>
        <end position="87"/>
    </location>
</feature>
<name>A0A401TJJ5_CHIPU</name>
<feature type="region of interest" description="Disordered" evidence="1">
    <location>
        <begin position="1"/>
        <end position="24"/>
    </location>
</feature>
<evidence type="ECO:0000313" key="2">
    <source>
        <dbReference type="EMBL" id="GCC42815.1"/>
    </source>
</evidence>
<dbReference type="GO" id="GO:0000978">
    <property type="term" value="F:RNA polymerase II cis-regulatory region sequence-specific DNA binding"/>
    <property type="evidence" value="ECO:0007669"/>
    <property type="project" value="TreeGrafter"/>
</dbReference>
<feature type="compositionally biased region" description="Basic and acidic residues" evidence="1">
    <location>
        <begin position="236"/>
        <end position="246"/>
    </location>
</feature>
<feature type="compositionally biased region" description="Low complexity" evidence="1">
    <location>
        <begin position="105"/>
        <end position="135"/>
    </location>
</feature>
<feature type="compositionally biased region" description="Pro residues" evidence="1">
    <location>
        <begin position="136"/>
        <end position="147"/>
    </location>
</feature>
<sequence>MPGRAGMHSPPPRPVADGDTYESQPARLIHLGGSKVLACPSIQITSISPGDPGGGRGRTEEGGALEAEVVVEGGEEAEEEEEGEEEAWGLGERPYLPLDPFSYRGGSLSASPGSSSVSSPSGAWPSGAGSPFSSPSSPPCWAPPPPFDEVEPELREAAYRIALAPPGRAWWPADEASSSSCSAPSSSPSPGAEDPLRLSPRGPGSGPPSRPTSPGSKRRHSGFEAYYYYYYHHRHQGEGRGGERRQSPSRGGAGEGGTAEAEEPPQLPEGSPLLPPPQPLGLPSKARRTCQGRRAAPPREGEGGGEPSPGAPYHSGEPGPVQPPPALKIDAMEYLTVPSPFVWNKARLGGHSPVFR</sequence>